<dbReference type="NCBIfam" id="TIGR00589">
    <property type="entry name" value="ogt"/>
    <property type="match status" value="1"/>
</dbReference>
<keyword evidence="4" id="KW-0489">Methyltransferase</keyword>
<dbReference type="PANTHER" id="PTHR10815">
    <property type="entry name" value="METHYLATED-DNA--PROTEIN-CYSTEINE METHYLTRANSFERASE"/>
    <property type="match status" value="1"/>
</dbReference>
<dbReference type="Pfam" id="PF02870">
    <property type="entry name" value="Methyltransf_1N"/>
    <property type="match status" value="1"/>
</dbReference>
<organism evidence="11 12">
    <name type="scientific">Idiomarina baltica</name>
    <dbReference type="NCBI Taxonomy" id="190892"/>
    <lineage>
        <taxon>Bacteria</taxon>
        <taxon>Pseudomonadati</taxon>
        <taxon>Pseudomonadota</taxon>
        <taxon>Gammaproteobacteria</taxon>
        <taxon>Alteromonadales</taxon>
        <taxon>Idiomarinaceae</taxon>
        <taxon>Idiomarina</taxon>
    </lineage>
</organism>
<dbReference type="Proteomes" id="UP000262878">
    <property type="component" value="Unassembled WGS sequence"/>
</dbReference>
<comment type="catalytic activity">
    <reaction evidence="1">
        <text>a 4-O-methyl-thymidine in DNA + L-cysteinyl-[protein] = a thymidine in DNA + S-methyl-L-cysteinyl-[protein]</text>
        <dbReference type="Rhea" id="RHEA:53428"/>
        <dbReference type="Rhea" id="RHEA-COMP:10131"/>
        <dbReference type="Rhea" id="RHEA-COMP:10132"/>
        <dbReference type="Rhea" id="RHEA-COMP:13555"/>
        <dbReference type="Rhea" id="RHEA-COMP:13556"/>
        <dbReference type="ChEBI" id="CHEBI:29950"/>
        <dbReference type="ChEBI" id="CHEBI:82612"/>
        <dbReference type="ChEBI" id="CHEBI:137386"/>
        <dbReference type="ChEBI" id="CHEBI:137387"/>
        <dbReference type="EC" id="2.1.1.63"/>
    </reaction>
</comment>
<name>A0A348WLI9_9GAMM</name>
<evidence type="ECO:0000256" key="7">
    <source>
        <dbReference type="ARBA" id="ARBA00023204"/>
    </source>
</evidence>
<reference evidence="11 12" key="1">
    <citation type="journal article" date="2018" name="Nat. Biotechnol.">
        <title>A standardized bacterial taxonomy based on genome phylogeny substantially revises the tree of life.</title>
        <authorList>
            <person name="Parks D.H."/>
            <person name="Chuvochina M."/>
            <person name="Waite D.W."/>
            <person name="Rinke C."/>
            <person name="Skarshewski A."/>
            <person name="Chaumeil P.A."/>
            <person name="Hugenholtz P."/>
        </authorList>
    </citation>
    <scope>NUCLEOTIDE SEQUENCE [LARGE SCALE GENOMIC DNA]</scope>
    <source>
        <strain evidence="11">UBA9360</strain>
    </source>
</reference>
<evidence type="ECO:0000256" key="6">
    <source>
        <dbReference type="ARBA" id="ARBA00022763"/>
    </source>
</evidence>
<proteinExistence type="inferred from homology"/>
<comment type="catalytic activity">
    <reaction evidence="8">
        <text>a 6-O-methyl-2'-deoxyguanosine in DNA + L-cysteinyl-[protein] = S-methyl-L-cysteinyl-[protein] + a 2'-deoxyguanosine in DNA</text>
        <dbReference type="Rhea" id="RHEA:24000"/>
        <dbReference type="Rhea" id="RHEA-COMP:10131"/>
        <dbReference type="Rhea" id="RHEA-COMP:10132"/>
        <dbReference type="Rhea" id="RHEA-COMP:11367"/>
        <dbReference type="Rhea" id="RHEA-COMP:11368"/>
        <dbReference type="ChEBI" id="CHEBI:29950"/>
        <dbReference type="ChEBI" id="CHEBI:82612"/>
        <dbReference type="ChEBI" id="CHEBI:85445"/>
        <dbReference type="ChEBI" id="CHEBI:85448"/>
        <dbReference type="EC" id="2.1.1.63"/>
    </reaction>
</comment>
<dbReference type="CDD" id="cd06445">
    <property type="entry name" value="ATase"/>
    <property type="match status" value="1"/>
</dbReference>
<dbReference type="PANTHER" id="PTHR10815:SF5">
    <property type="entry name" value="METHYLATED-DNA--PROTEIN-CYSTEINE METHYLTRANSFERASE"/>
    <property type="match status" value="1"/>
</dbReference>
<dbReference type="PROSITE" id="PS00374">
    <property type="entry name" value="MGMT"/>
    <property type="match status" value="1"/>
</dbReference>
<dbReference type="InterPro" id="IPR036388">
    <property type="entry name" value="WH-like_DNA-bd_sf"/>
</dbReference>
<dbReference type="InterPro" id="IPR036217">
    <property type="entry name" value="MethylDNA_cys_MeTrfase_DNAb"/>
</dbReference>
<dbReference type="STRING" id="314276.OS145_07449"/>
<dbReference type="EC" id="2.1.1.63" evidence="3"/>
<dbReference type="EMBL" id="DMUP01000031">
    <property type="protein sequence ID" value="HAR55401.1"/>
    <property type="molecule type" value="Genomic_DNA"/>
</dbReference>
<evidence type="ECO:0000256" key="5">
    <source>
        <dbReference type="ARBA" id="ARBA00022679"/>
    </source>
</evidence>
<dbReference type="InterPro" id="IPR008332">
    <property type="entry name" value="MethylG_MeTrfase_N"/>
</dbReference>
<dbReference type="InterPro" id="IPR014048">
    <property type="entry name" value="MethylDNA_cys_MeTrfase_DNA-bd"/>
</dbReference>
<dbReference type="SUPFAM" id="SSF46767">
    <property type="entry name" value="Methylated DNA-protein cysteine methyltransferase, C-terminal domain"/>
    <property type="match status" value="1"/>
</dbReference>
<dbReference type="GO" id="GO:0032259">
    <property type="term" value="P:methylation"/>
    <property type="evidence" value="ECO:0007669"/>
    <property type="project" value="UniProtKB-KW"/>
</dbReference>
<evidence type="ECO:0000256" key="4">
    <source>
        <dbReference type="ARBA" id="ARBA00022603"/>
    </source>
</evidence>
<dbReference type="Pfam" id="PF01035">
    <property type="entry name" value="DNA_binding_1"/>
    <property type="match status" value="1"/>
</dbReference>
<dbReference type="InterPro" id="IPR001497">
    <property type="entry name" value="MethylDNA_cys_MeTrfase_AS"/>
</dbReference>
<evidence type="ECO:0000256" key="2">
    <source>
        <dbReference type="ARBA" id="ARBA00008711"/>
    </source>
</evidence>
<feature type="domain" description="Methylated-DNA-[protein]-cysteine S-methyltransferase DNA binding" evidence="9">
    <location>
        <begin position="76"/>
        <end position="155"/>
    </location>
</feature>
<sequence length="160" mass="18051">MYHLEFDTPLGHMVAMANEAHLTGLYYKDQKNVPDLSHSVVNHKHPVLVQTQAQLEEYFAGARQKFSLPLRVKTTEFQQQVLSTLTQIKPGDTLSYQCIAQRIGRPKSVRAVANAVARNPFIIVIPCHRVIGIKGELKGFSAGVHRKRALINREQKLRGE</sequence>
<gene>
    <name evidence="11" type="ORF">DCR58_01305</name>
</gene>
<keyword evidence="6" id="KW-0227">DNA damage</keyword>
<evidence type="ECO:0000313" key="11">
    <source>
        <dbReference type="EMBL" id="HAR55401.1"/>
    </source>
</evidence>
<dbReference type="FunFam" id="1.10.10.10:FF:000214">
    <property type="entry name" value="Methylated-DNA--protein-cysteine methyltransferase"/>
    <property type="match status" value="1"/>
</dbReference>
<evidence type="ECO:0000256" key="8">
    <source>
        <dbReference type="ARBA" id="ARBA00049348"/>
    </source>
</evidence>
<protein>
    <recommendedName>
        <fullName evidence="3">methylated-DNA--[protein]-cysteine S-methyltransferase</fullName>
        <ecNumber evidence="3">2.1.1.63</ecNumber>
    </recommendedName>
</protein>
<evidence type="ECO:0000256" key="3">
    <source>
        <dbReference type="ARBA" id="ARBA00011918"/>
    </source>
</evidence>
<comment type="caution">
    <text evidence="11">The sequence shown here is derived from an EMBL/GenBank/DDBJ whole genome shotgun (WGS) entry which is preliminary data.</text>
</comment>
<dbReference type="Gene3D" id="3.30.160.70">
    <property type="entry name" value="Methylated DNA-protein cysteine methyltransferase domain"/>
    <property type="match status" value="1"/>
</dbReference>
<keyword evidence="5" id="KW-0808">Transferase</keyword>
<dbReference type="Gene3D" id="1.10.10.10">
    <property type="entry name" value="Winged helix-like DNA-binding domain superfamily/Winged helix DNA-binding domain"/>
    <property type="match status" value="1"/>
</dbReference>
<accession>A0A348WLI9</accession>
<keyword evidence="7" id="KW-0234">DNA repair</keyword>
<dbReference type="GO" id="GO:0006281">
    <property type="term" value="P:DNA repair"/>
    <property type="evidence" value="ECO:0007669"/>
    <property type="project" value="UniProtKB-KW"/>
</dbReference>
<dbReference type="AlphaFoldDB" id="A0A348WLI9"/>
<dbReference type="GO" id="GO:0003908">
    <property type="term" value="F:methylated-DNA-[protein]-cysteine S-methyltransferase activity"/>
    <property type="evidence" value="ECO:0007669"/>
    <property type="project" value="UniProtKB-EC"/>
</dbReference>
<evidence type="ECO:0000259" key="9">
    <source>
        <dbReference type="Pfam" id="PF01035"/>
    </source>
</evidence>
<comment type="similarity">
    <text evidence="2">Belongs to the MGMT family.</text>
</comment>
<feature type="domain" description="Methylguanine DNA methyltransferase ribonuclease-like" evidence="10">
    <location>
        <begin position="5"/>
        <end position="71"/>
    </location>
</feature>
<dbReference type="InterPro" id="IPR036631">
    <property type="entry name" value="MGMT_N_sf"/>
</dbReference>
<evidence type="ECO:0000256" key="1">
    <source>
        <dbReference type="ARBA" id="ARBA00001286"/>
    </source>
</evidence>
<evidence type="ECO:0000259" key="10">
    <source>
        <dbReference type="Pfam" id="PF02870"/>
    </source>
</evidence>
<evidence type="ECO:0000313" key="12">
    <source>
        <dbReference type="Proteomes" id="UP000262878"/>
    </source>
</evidence>
<dbReference type="SUPFAM" id="SSF53155">
    <property type="entry name" value="Methylated DNA-protein cysteine methyltransferase domain"/>
    <property type="match status" value="1"/>
</dbReference>